<dbReference type="InterPro" id="IPR014284">
    <property type="entry name" value="RNA_pol_sigma-70_dom"/>
</dbReference>
<comment type="similarity">
    <text evidence="1">Belongs to the sigma-70 factor family. ECF subfamily.</text>
</comment>
<evidence type="ECO:0000313" key="7">
    <source>
        <dbReference type="EMBL" id="WOS39431.1"/>
    </source>
</evidence>
<evidence type="ECO:0000259" key="5">
    <source>
        <dbReference type="Pfam" id="PF04542"/>
    </source>
</evidence>
<protein>
    <submittedName>
        <fullName evidence="7">Sigma-70 family RNA polymerase sigma factor</fullName>
    </submittedName>
</protein>
<dbReference type="InterPro" id="IPR039425">
    <property type="entry name" value="RNA_pol_sigma-70-like"/>
</dbReference>
<name>A0ABZ0JHZ6_9XANT</name>
<reference evidence="7 8" key="1">
    <citation type="submission" date="2023-05" db="EMBL/GenBank/DDBJ databases">
        <title>Xanthomonas rydalmerenesis sp. nov., a novel Xanthomonas species isolated from Fragaria x ananassa.</title>
        <authorList>
            <person name="McKnight D.J.E."/>
            <person name="Wong-Bajracharya J."/>
            <person name="Okoh E.B."/>
            <person name="Snijders F."/>
            <person name="Lidbetter F."/>
            <person name="Webster J."/>
            <person name="Djordjevic S.P."/>
            <person name="Bogema D.R."/>
            <person name="Chapman T.A."/>
        </authorList>
    </citation>
    <scope>NUCLEOTIDE SEQUENCE [LARGE SCALE GENOMIC DNA]</scope>
    <source>
        <strain evidence="7 8">DAR34883</strain>
    </source>
</reference>
<dbReference type="PANTHER" id="PTHR43133:SF45">
    <property type="entry name" value="RNA POLYMERASE ECF-TYPE SIGMA FACTOR"/>
    <property type="match status" value="1"/>
</dbReference>
<dbReference type="Gene3D" id="1.10.10.10">
    <property type="entry name" value="Winged helix-like DNA-binding domain superfamily/Winged helix DNA-binding domain"/>
    <property type="match status" value="1"/>
</dbReference>
<dbReference type="Proteomes" id="UP001302020">
    <property type="component" value="Chromosome"/>
</dbReference>
<proteinExistence type="inferred from homology"/>
<gene>
    <name evidence="7" type="ORF">QN243_13440</name>
</gene>
<sequence>MSPRAASDFTDLLRAHRGIVYKIAASYGLGYHDREDLAQEIAAALWRAWPSYDPARPFSTWMYRVALNVAISHQRRSRHRDREVAAEYAPDAMGAQDVDIEARQRVALLQQAIRLLSPVNRALLLLQLDGCSQRECAEVLGTSEGNVATRLGRIKDQLRRTTGGNRGDGNGTR</sequence>
<keyword evidence="2" id="KW-0805">Transcription regulation</keyword>
<dbReference type="SUPFAM" id="SSF88946">
    <property type="entry name" value="Sigma2 domain of RNA polymerase sigma factors"/>
    <property type="match status" value="1"/>
</dbReference>
<evidence type="ECO:0000256" key="2">
    <source>
        <dbReference type="ARBA" id="ARBA00023015"/>
    </source>
</evidence>
<dbReference type="Pfam" id="PF04542">
    <property type="entry name" value="Sigma70_r2"/>
    <property type="match status" value="1"/>
</dbReference>
<keyword evidence="3" id="KW-0731">Sigma factor</keyword>
<evidence type="ECO:0000259" key="6">
    <source>
        <dbReference type="Pfam" id="PF08281"/>
    </source>
</evidence>
<feature type="domain" description="RNA polymerase sigma factor 70 region 4 type 2" evidence="6">
    <location>
        <begin position="108"/>
        <end position="158"/>
    </location>
</feature>
<dbReference type="PANTHER" id="PTHR43133">
    <property type="entry name" value="RNA POLYMERASE ECF-TYPE SIGMA FACTO"/>
    <property type="match status" value="1"/>
</dbReference>
<evidence type="ECO:0000256" key="3">
    <source>
        <dbReference type="ARBA" id="ARBA00023082"/>
    </source>
</evidence>
<dbReference type="Pfam" id="PF08281">
    <property type="entry name" value="Sigma70_r4_2"/>
    <property type="match status" value="1"/>
</dbReference>
<evidence type="ECO:0000256" key="1">
    <source>
        <dbReference type="ARBA" id="ARBA00010641"/>
    </source>
</evidence>
<dbReference type="InterPro" id="IPR007627">
    <property type="entry name" value="RNA_pol_sigma70_r2"/>
</dbReference>
<dbReference type="InterPro" id="IPR036388">
    <property type="entry name" value="WH-like_DNA-bd_sf"/>
</dbReference>
<keyword evidence="8" id="KW-1185">Reference proteome</keyword>
<dbReference type="InterPro" id="IPR013249">
    <property type="entry name" value="RNA_pol_sigma70_r4_t2"/>
</dbReference>
<evidence type="ECO:0000313" key="8">
    <source>
        <dbReference type="Proteomes" id="UP001302020"/>
    </source>
</evidence>
<dbReference type="NCBIfam" id="TIGR02937">
    <property type="entry name" value="sigma70-ECF"/>
    <property type="match status" value="1"/>
</dbReference>
<dbReference type="InterPro" id="IPR013325">
    <property type="entry name" value="RNA_pol_sigma_r2"/>
</dbReference>
<keyword evidence="4" id="KW-0804">Transcription</keyword>
<dbReference type="EMBL" id="CP126172">
    <property type="protein sequence ID" value="WOS39431.1"/>
    <property type="molecule type" value="Genomic_DNA"/>
</dbReference>
<dbReference type="Gene3D" id="1.10.1740.10">
    <property type="match status" value="1"/>
</dbReference>
<organism evidence="7 8">
    <name type="scientific">Xanthomonas rydalmerensis</name>
    <dbReference type="NCBI Taxonomy" id="3046274"/>
    <lineage>
        <taxon>Bacteria</taxon>
        <taxon>Pseudomonadati</taxon>
        <taxon>Pseudomonadota</taxon>
        <taxon>Gammaproteobacteria</taxon>
        <taxon>Lysobacterales</taxon>
        <taxon>Lysobacteraceae</taxon>
        <taxon>Xanthomonas</taxon>
    </lineage>
</organism>
<dbReference type="InterPro" id="IPR013324">
    <property type="entry name" value="RNA_pol_sigma_r3/r4-like"/>
</dbReference>
<accession>A0ABZ0JHZ6</accession>
<evidence type="ECO:0000256" key="4">
    <source>
        <dbReference type="ARBA" id="ARBA00023163"/>
    </source>
</evidence>
<dbReference type="SUPFAM" id="SSF88659">
    <property type="entry name" value="Sigma3 and sigma4 domains of RNA polymerase sigma factors"/>
    <property type="match status" value="1"/>
</dbReference>
<feature type="domain" description="RNA polymerase sigma-70 region 2" evidence="5">
    <location>
        <begin position="12"/>
        <end position="78"/>
    </location>
</feature>
<dbReference type="RefSeq" id="WP_160970152.1">
    <property type="nucleotide sequence ID" value="NZ_CP126170.1"/>
</dbReference>